<dbReference type="Pfam" id="PF00202">
    <property type="entry name" value="Aminotran_3"/>
    <property type="match status" value="1"/>
</dbReference>
<feature type="compositionally biased region" description="Polar residues" evidence="3">
    <location>
        <begin position="547"/>
        <end position="559"/>
    </location>
</feature>
<keyword evidence="4" id="KW-1133">Transmembrane helix</keyword>
<evidence type="ECO:0000256" key="1">
    <source>
        <dbReference type="ARBA" id="ARBA00008954"/>
    </source>
</evidence>
<evidence type="ECO:0000256" key="4">
    <source>
        <dbReference type="SAM" id="Phobius"/>
    </source>
</evidence>
<dbReference type="GO" id="GO:0008483">
    <property type="term" value="F:transaminase activity"/>
    <property type="evidence" value="ECO:0007669"/>
    <property type="project" value="InterPro"/>
</dbReference>
<dbReference type="PROSITE" id="PS00600">
    <property type="entry name" value="AA_TRANSFER_CLASS_3"/>
    <property type="match status" value="1"/>
</dbReference>
<dbReference type="InterPro" id="IPR005814">
    <property type="entry name" value="Aminotrans_3"/>
</dbReference>
<dbReference type="Gene3D" id="3.90.1150.10">
    <property type="entry name" value="Aspartate Aminotransferase, domain 1"/>
    <property type="match status" value="1"/>
</dbReference>
<keyword evidence="7" id="KW-1185">Reference proteome</keyword>
<protein>
    <recommendedName>
        <fullName evidence="5">Aminoglycoside phosphotransferase domain-containing protein</fullName>
    </recommendedName>
</protein>
<dbReference type="InterPro" id="IPR049704">
    <property type="entry name" value="Aminotrans_3_PPA_site"/>
</dbReference>
<evidence type="ECO:0000313" key="6">
    <source>
        <dbReference type="EMBL" id="CEM16627.1"/>
    </source>
</evidence>
<dbReference type="InterPro" id="IPR015424">
    <property type="entry name" value="PyrdxlP-dep_Trfase"/>
</dbReference>
<dbReference type="GO" id="GO:0030170">
    <property type="term" value="F:pyridoxal phosphate binding"/>
    <property type="evidence" value="ECO:0007669"/>
    <property type="project" value="InterPro"/>
</dbReference>
<evidence type="ECO:0000259" key="5">
    <source>
        <dbReference type="Pfam" id="PF01636"/>
    </source>
</evidence>
<dbReference type="Gene3D" id="3.40.640.10">
    <property type="entry name" value="Type I PLP-dependent aspartate aminotransferase-like (Major domain)"/>
    <property type="match status" value="1"/>
</dbReference>
<dbReference type="InParanoid" id="A0A0G4FRE4"/>
<gene>
    <name evidence="6" type="ORF">Vbra_9423</name>
</gene>
<evidence type="ECO:0000313" key="7">
    <source>
        <dbReference type="Proteomes" id="UP000041254"/>
    </source>
</evidence>
<keyword evidence="2" id="KW-0663">Pyridoxal phosphate</keyword>
<evidence type="ECO:0000256" key="3">
    <source>
        <dbReference type="SAM" id="MobiDB-lite"/>
    </source>
</evidence>
<dbReference type="EMBL" id="CDMY01000479">
    <property type="protein sequence ID" value="CEM16627.1"/>
    <property type="molecule type" value="Genomic_DNA"/>
</dbReference>
<keyword evidence="4" id="KW-0812">Transmembrane</keyword>
<reference evidence="6 7" key="1">
    <citation type="submission" date="2014-11" db="EMBL/GenBank/DDBJ databases">
        <authorList>
            <person name="Zhu J."/>
            <person name="Qi W."/>
            <person name="Song R."/>
        </authorList>
    </citation>
    <scope>NUCLEOTIDE SEQUENCE [LARGE SCALE GENOMIC DNA]</scope>
</reference>
<proteinExistence type="inferred from homology"/>
<feature type="transmembrane region" description="Helical" evidence="4">
    <location>
        <begin position="1204"/>
        <end position="1223"/>
    </location>
</feature>
<evidence type="ECO:0000256" key="2">
    <source>
        <dbReference type="ARBA" id="ARBA00022898"/>
    </source>
</evidence>
<dbReference type="STRING" id="1169540.A0A0G4FRE4"/>
<dbReference type="SUPFAM" id="SSF53383">
    <property type="entry name" value="PLP-dependent transferases"/>
    <property type="match status" value="1"/>
</dbReference>
<dbReference type="InterPro" id="IPR011009">
    <property type="entry name" value="Kinase-like_dom_sf"/>
</dbReference>
<dbReference type="SUPFAM" id="SSF56112">
    <property type="entry name" value="Protein kinase-like (PK-like)"/>
    <property type="match status" value="1"/>
</dbReference>
<dbReference type="InterPro" id="IPR015422">
    <property type="entry name" value="PyrdxlP-dep_Trfase_small"/>
</dbReference>
<dbReference type="Gene3D" id="3.90.1200.10">
    <property type="match status" value="1"/>
</dbReference>
<dbReference type="CDD" id="cd00610">
    <property type="entry name" value="OAT_like"/>
    <property type="match status" value="1"/>
</dbReference>
<comment type="similarity">
    <text evidence="1">Belongs to the class-III pyridoxal-phosphate-dependent aminotransferase family.</text>
</comment>
<dbReference type="Pfam" id="PF01636">
    <property type="entry name" value="APH"/>
    <property type="match status" value="1"/>
</dbReference>
<dbReference type="GO" id="GO:0005739">
    <property type="term" value="C:mitochondrion"/>
    <property type="evidence" value="ECO:0007669"/>
    <property type="project" value="TreeGrafter"/>
</dbReference>
<dbReference type="InterPro" id="IPR015421">
    <property type="entry name" value="PyrdxlP-dep_Trfase_major"/>
</dbReference>
<name>A0A0G4FRE4_VITBC</name>
<keyword evidence="4" id="KW-0472">Membrane</keyword>
<accession>A0A0G4FRE4</accession>
<sequence>MESTAASPPCVGEQEAQTVLQEISAEPLIVCGSLPSERDANYLVRKSSEAAPCYVLKISNESDQPSLIDCQNELMAHLARHAGPGRFTVPTPLLLKNGSHTMRTTGGGHLCRLLTYQQGVPLADFSPHDATLLGRVGRVIGHVTSALCWFVHSGAERAIVWSMERCGEVIGAHLGHMSGSQEGDTEVIKRWLERYTNVIEPKMRDLPRGVLHGDLNDRNILVDYRWEGRAGEGTHSVAVIDYGDVSCGPRVSDLAIAMSYVMYRKEEPLACVMPFVAGYHSVHPLTEGEVDVLFDLSLMRLATTVVMAAHHRSIRPENAYLSVSESGALRLLRLLDSTVDVNHLLPRAILRHTCNMAPIPSAPSLHSLAPPHVVRPPSCLAVVDLTSSSHLIECDAEMFAVRGGVDWERRPTDLGAKMDQEMGVDQCVAMSGYMDAWPVPLCGINGPSPSPSPSPGHPRDHLLRDGCIRPSLATTQIGRTFFLRSPAAEPVGFARHQRGKGGQWEVFCPLDGCELLHVDAASRRGTGLVVLLQRVSSQVREVSSASTLTGGANSNSSPPASDCDEDPPHHHQQQQQQAPTTDVYWLIAGLHGPSLDTRRQGRAISKGDIIGPVDVGQWGCAGLEGVATLPPRVHVTAAFDLWGHEADPAAFPTRCTRRLKEVYECLCPDPAVLLGLLPSAVGVGVEAKMSLCDGMVHVGAPSVLAGGKRDPEELKRIRRDVLGRNLSLNYKADPVKVVRGSGQYLYDETGRAYLDCVNNVTHVGHGNPIVVRALQQQMEVLNTNCRYLHDALVEYAAQLLALFPDPLRVVYLVNTGTEANELALRLAQTHTKRRDVLIVDHAYHGNSSGLIGMSPYKCDGKGGSGVHDWVHRVPIPDRYRGPATYDDPQAGDYYASHVERVIRESKRPIAAFFAESVLSCGGQVFHPPDYLSAVYAIVRAHGGVCVADEVQTGFGRVGGDKWWAYESSGVMPDIVAMAKPIGNGHPLAAVVTTTEIAASFDNGMGWFNTYGGNPVSCIVGLSVLKAINELGLRENAHVSGRSLLDGLKTLIETSDCVGDVRGEGLMAGIEMVECKRTKAPAPAKANYVINRMRQLGFLLSTDGPFDNVVKVKPPMLFSVADGRALVDALRVVLKETPMTVKTPMRLPIVSRQTARDAAGPHRQLPSFWDDCRQPTPLRTQFDRHEFDAHVPAKRPGYGHKARRLMVALSTCGAMVLAVLLAWARREG</sequence>
<dbReference type="PANTHER" id="PTHR45688:SF13">
    <property type="entry name" value="ALANINE--GLYOXYLATE AMINOTRANSFERASE 2-LIKE"/>
    <property type="match status" value="1"/>
</dbReference>
<dbReference type="InterPro" id="IPR002575">
    <property type="entry name" value="Aminoglycoside_PTrfase"/>
</dbReference>
<feature type="domain" description="Aminoglycoside phosphotransferase" evidence="5">
    <location>
        <begin position="39"/>
        <end position="280"/>
    </location>
</feature>
<dbReference type="PANTHER" id="PTHR45688">
    <property type="match status" value="1"/>
</dbReference>
<organism evidence="6 7">
    <name type="scientific">Vitrella brassicaformis (strain CCMP3155)</name>
    <dbReference type="NCBI Taxonomy" id="1169540"/>
    <lineage>
        <taxon>Eukaryota</taxon>
        <taxon>Sar</taxon>
        <taxon>Alveolata</taxon>
        <taxon>Colpodellida</taxon>
        <taxon>Vitrellaceae</taxon>
        <taxon>Vitrella</taxon>
    </lineage>
</organism>
<dbReference type="OrthoDB" id="425114at2759"/>
<dbReference type="VEuPathDB" id="CryptoDB:Vbra_9423"/>
<dbReference type="AlphaFoldDB" id="A0A0G4FRE4"/>
<feature type="region of interest" description="Disordered" evidence="3">
    <location>
        <begin position="542"/>
        <end position="578"/>
    </location>
</feature>
<dbReference type="Proteomes" id="UP000041254">
    <property type="component" value="Unassembled WGS sequence"/>
</dbReference>